<dbReference type="EMBL" id="CACRTG010000043">
    <property type="protein sequence ID" value="VYT36866.1"/>
    <property type="molecule type" value="Genomic_DNA"/>
</dbReference>
<keyword evidence="4 7" id="KW-1133">Transmembrane helix</keyword>
<feature type="transmembrane region" description="Helical" evidence="7">
    <location>
        <begin position="414"/>
        <end position="434"/>
    </location>
</feature>
<gene>
    <name evidence="10" type="ORF">CNLFYP112_00629</name>
</gene>
<feature type="transmembrane region" description="Helical" evidence="7">
    <location>
        <begin position="667"/>
        <end position="688"/>
    </location>
</feature>
<evidence type="ECO:0000256" key="6">
    <source>
        <dbReference type="ARBA" id="ARBA00038076"/>
    </source>
</evidence>
<protein>
    <submittedName>
        <fullName evidence="10">FtsX-like permease family protein</fullName>
    </submittedName>
</protein>
<dbReference type="Pfam" id="PF12704">
    <property type="entry name" value="MacB_PCD"/>
    <property type="match status" value="1"/>
</dbReference>
<keyword evidence="5 7" id="KW-0472">Membrane</keyword>
<proteinExistence type="inferred from homology"/>
<feature type="domain" description="ABC3 transporter permease C-terminal" evidence="8">
    <location>
        <begin position="675"/>
        <end position="789"/>
    </location>
</feature>
<dbReference type="AlphaFoldDB" id="A0A6N2WCC0"/>
<dbReference type="GO" id="GO:0005886">
    <property type="term" value="C:plasma membrane"/>
    <property type="evidence" value="ECO:0007669"/>
    <property type="project" value="UniProtKB-SubCell"/>
</dbReference>
<dbReference type="InterPro" id="IPR050250">
    <property type="entry name" value="Macrolide_Exporter_MacB"/>
</dbReference>
<evidence type="ECO:0000313" key="10">
    <source>
        <dbReference type="EMBL" id="VYT36866.1"/>
    </source>
</evidence>
<accession>A0A6N2WCC0</accession>
<keyword evidence="3 7" id="KW-0812">Transmembrane</keyword>
<feature type="transmembrane region" description="Helical" evidence="7">
    <location>
        <begin position="766"/>
        <end position="788"/>
    </location>
</feature>
<feature type="transmembrane region" description="Helical" evidence="7">
    <location>
        <begin position="255"/>
        <end position="280"/>
    </location>
</feature>
<feature type="transmembrane region" description="Helical" evidence="7">
    <location>
        <begin position="723"/>
        <end position="746"/>
    </location>
</feature>
<evidence type="ECO:0000256" key="2">
    <source>
        <dbReference type="ARBA" id="ARBA00022475"/>
    </source>
</evidence>
<evidence type="ECO:0000256" key="5">
    <source>
        <dbReference type="ARBA" id="ARBA00023136"/>
    </source>
</evidence>
<feature type="transmembrane region" description="Helical" evidence="7">
    <location>
        <begin position="308"/>
        <end position="329"/>
    </location>
</feature>
<comment type="similarity">
    <text evidence="6">Belongs to the ABC-4 integral membrane protein family.</text>
</comment>
<feature type="transmembrane region" description="Helical" evidence="7">
    <location>
        <begin position="28"/>
        <end position="51"/>
    </location>
</feature>
<keyword evidence="2" id="KW-1003">Cell membrane</keyword>
<evidence type="ECO:0000256" key="1">
    <source>
        <dbReference type="ARBA" id="ARBA00004651"/>
    </source>
</evidence>
<feature type="domain" description="MacB-like periplasmic core" evidence="9">
    <location>
        <begin position="413"/>
        <end position="614"/>
    </location>
</feature>
<sequence length="801" mass="90721">MKLESNNNQRIVNHLAKQSVKGNRMRNFFILFTIALSVSLITFMALFTMGVRKSYERKVEHMQHVIYYDVTKEQLGNLAKDEQVSCVAKMKTGPSIEVEDYILSFQYMEESRKELEMLKLSEGKMPQKEDETAVPKSYLKRIGKPEKLGTKLSFTFLDGTTETFTVTGFLKEQGKSKVYSVVLSEQYAENGSQLSQVPYTALVRIHNAKQYNQTGFLNEIRDLASKYGIERKQVNENNAFLKTLSGDPNALQQTVMVIVIGIGILFVSVLVIYSVFYLSVIGRIRQFGQLSTIGMTRKQIRKMIRREGILLSMRGIPIGLLLGAAAAYLAQRDGWDWKNTIVTAIGVTIADLITVLISIRKPAKLASAISPIEAAKYSGETEKQGKKETKKLYRKLSPIRLAKLNSERNRKKSMLTMISLGVGGILFMLGATFIEGTSLDEYARSGEFSYGEYQIGFSSNAVETMAHGRTGIQMKNPLSLEFIKQIEQIEGVKKVHRFERAEVKWEANGENVDDSVNTFSEKILKDMNRAMGTSLDYAEMAQKKELIINKNDLVQELFGWEFAVGDKIEITFFNGTENVTEEFTVAGILPSDYEEPSPKWQWLILPEQSVKEIMGNINLTDLLSVSTEKEKEKAVGKAIRELVEENPLLAMETIEEERDKVEEQFHMLHGTMLGLSAFIILFSLLNLLNTLITNMVTRKQEFAMLQSIGMSEKQLYQMVQSEGILLAGGNVLLTLVGGTLGGIGMIEVMRHFEAEYMHYHFPLWYFLVYTVLLVVIPIIVSRVVFYFFKKEALVERIRNSD</sequence>
<organism evidence="10">
    <name type="scientific">[Clostridium] nexile</name>
    <dbReference type="NCBI Taxonomy" id="29361"/>
    <lineage>
        <taxon>Bacteria</taxon>
        <taxon>Bacillati</taxon>
        <taxon>Bacillota</taxon>
        <taxon>Clostridia</taxon>
        <taxon>Lachnospirales</taxon>
        <taxon>Lachnospiraceae</taxon>
        <taxon>Tyzzerella</taxon>
    </lineage>
</organism>
<evidence type="ECO:0000256" key="3">
    <source>
        <dbReference type="ARBA" id="ARBA00022692"/>
    </source>
</evidence>
<evidence type="ECO:0000259" key="9">
    <source>
        <dbReference type="Pfam" id="PF12704"/>
    </source>
</evidence>
<dbReference type="InterPro" id="IPR025857">
    <property type="entry name" value="MacB_PCD"/>
</dbReference>
<dbReference type="PANTHER" id="PTHR30572:SF4">
    <property type="entry name" value="ABC TRANSPORTER PERMEASE YTRF"/>
    <property type="match status" value="1"/>
</dbReference>
<comment type="subcellular location">
    <subcellularLocation>
        <location evidence="1">Cell membrane</location>
        <topology evidence="1">Multi-pass membrane protein</topology>
    </subcellularLocation>
</comment>
<feature type="transmembrane region" description="Helical" evidence="7">
    <location>
        <begin position="341"/>
        <end position="359"/>
    </location>
</feature>
<dbReference type="InterPro" id="IPR003838">
    <property type="entry name" value="ABC3_permease_C"/>
</dbReference>
<evidence type="ECO:0000256" key="7">
    <source>
        <dbReference type="SAM" id="Phobius"/>
    </source>
</evidence>
<reference evidence="10" key="1">
    <citation type="submission" date="2019-11" db="EMBL/GenBank/DDBJ databases">
        <authorList>
            <person name="Feng L."/>
        </authorList>
    </citation>
    <scope>NUCLEOTIDE SEQUENCE</scope>
    <source>
        <strain evidence="10">CnexileLFYP112</strain>
    </source>
</reference>
<dbReference type="GO" id="GO:0022857">
    <property type="term" value="F:transmembrane transporter activity"/>
    <property type="evidence" value="ECO:0007669"/>
    <property type="project" value="TreeGrafter"/>
</dbReference>
<dbReference type="Pfam" id="PF02687">
    <property type="entry name" value="FtsX"/>
    <property type="match status" value="2"/>
</dbReference>
<evidence type="ECO:0000256" key="4">
    <source>
        <dbReference type="ARBA" id="ARBA00022989"/>
    </source>
</evidence>
<feature type="domain" description="ABC3 transporter permease C-terminal" evidence="8">
    <location>
        <begin position="258"/>
        <end position="357"/>
    </location>
</feature>
<name>A0A6N2WCC0_9FIRM</name>
<evidence type="ECO:0000259" key="8">
    <source>
        <dbReference type="Pfam" id="PF02687"/>
    </source>
</evidence>
<dbReference type="PANTHER" id="PTHR30572">
    <property type="entry name" value="MEMBRANE COMPONENT OF TRANSPORTER-RELATED"/>
    <property type="match status" value="1"/>
</dbReference>